<accession>A0A3R9I0G1</accession>
<comment type="caution">
    <text evidence="1">The sequence shown here is derived from an EMBL/GenBank/DDBJ whole genome shotgun (WGS) entry which is preliminary data.</text>
</comment>
<dbReference type="AlphaFoldDB" id="A0A3R9I0G1"/>
<dbReference type="Proteomes" id="UP000267979">
    <property type="component" value="Unassembled WGS sequence"/>
</dbReference>
<evidence type="ECO:0000313" key="4">
    <source>
        <dbReference type="Proteomes" id="UP000272252"/>
    </source>
</evidence>
<reference evidence="3 4" key="1">
    <citation type="submission" date="2018-11" db="EMBL/GenBank/DDBJ databases">
        <title>Species Designations Belie Phenotypic and Genotypic Heterogeneity in Oral Streptococci.</title>
        <authorList>
            <person name="Velsko I."/>
        </authorList>
    </citation>
    <scope>NUCLEOTIDE SEQUENCE [LARGE SCALE GENOMIC DNA]</scope>
    <source>
        <strain evidence="2 3">BCC52</strain>
        <strain evidence="1 4">BCC59</strain>
    </source>
</reference>
<name>A0A3R9I0G1_STROR</name>
<sequence length="41" mass="4475">MDGRTEILSIGLGGFLLPLGKVKGDKHVSCYQRNITKQTSI</sequence>
<evidence type="ECO:0000313" key="2">
    <source>
        <dbReference type="EMBL" id="RSK18910.1"/>
    </source>
</evidence>
<dbReference type="EMBL" id="RMVK01000001">
    <property type="protein sequence ID" value="RSK18910.1"/>
    <property type="molecule type" value="Genomic_DNA"/>
</dbReference>
<dbReference type="Proteomes" id="UP000272252">
    <property type="component" value="Unassembled WGS sequence"/>
</dbReference>
<protein>
    <submittedName>
        <fullName evidence="1">Uncharacterized protein</fullName>
    </submittedName>
</protein>
<evidence type="ECO:0000313" key="1">
    <source>
        <dbReference type="EMBL" id="RSI66183.1"/>
    </source>
</evidence>
<gene>
    <name evidence="2" type="ORF">D8844_00195</name>
    <name evidence="1" type="ORF">D8862_00295</name>
</gene>
<evidence type="ECO:0000313" key="3">
    <source>
        <dbReference type="Proteomes" id="UP000267979"/>
    </source>
</evidence>
<organism evidence="1 4">
    <name type="scientific">Streptococcus oralis</name>
    <dbReference type="NCBI Taxonomy" id="1303"/>
    <lineage>
        <taxon>Bacteria</taxon>
        <taxon>Bacillati</taxon>
        <taxon>Bacillota</taxon>
        <taxon>Bacilli</taxon>
        <taxon>Lactobacillales</taxon>
        <taxon>Streptococcaceae</taxon>
        <taxon>Streptococcus</taxon>
    </lineage>
</organism>
<dbReference type="EMBL" id="RJNK01000001">
    <property type="protein sequence ID" value="RSI66183.1"/>
    <property type="molecule type" value="Genomic_DNA"/>
</dbReference>
<proteinExistence type="predicted"/>